<proteinExistence type="predicted"/>
<dbReference type="Pfam" id="PF09487">
    <property type="entry name" value="HrpB2"/>
    <property type="match status" value="1"/>
</dbReference>
<gene>
    <name evidence="1" type="ORF">PAN31108_00364</name>
</gene>
<dbReference type="EMBL" id="CABPSB010000001">
    <property type="protein sequence ID" value="VVD66077.1"/>
    <property type="molecule type" value="Genomic_DNA"/>
</dbReference>
<dbReference type="OrthoDB" id="8780858at2"/>
<dbReference type="InterPro" id="IPR013391">
    <property type="entry name" value="T3SS_HrpB2"/>
</dbReference>
<accession>A0A5E4RS19</accession>
<organism evidence="1 2">
    <name type="scientific">Pandoraea anhela</name>
    <dbReference type="NCBI Taxonomy" id="2508295"/>
    <lineage>
        <taxon>Bacteria</taxon>
        <taxon>Pseudomonadati</taxon>
        <taxon>Pseudomonadota</taxon>
        <taxon>Betaproteobacteria</taxon>
        <taxon>Burkholderiales</taxon>
        <taxon>Burkholderiaceae</taxon>
        <taxon>Pandoraea</taxon>
    </lineage>
</organism>
<evidence type="ECO:0008006" key="3">
    <source>
        <dbReference type="Google" id="ProtNLM"/>
    </source>
</evidence>
<name>A0A5E4RS19_9BURK</name>
<keyword evidence="2" id="KW-1185">Reference proteome</keyword>
<evidence type="ECO:0000313" key="2">
    <source>
        <dbReference type="Proteomes" id="UP000406256"/>
    </source>
</evidence>
<reference evidence="1 2" key="1">
    <citation type="submission" date="2019-08" db="EMBL/GenBank/DDBJ databases">
        <authorList>
            <person name="Peeters C."/>
        </authorList>
    </citation>
    <scope>NUCLEOTIDE SEQUENCE [LARGE SCALE GENOMIC DNA]</scope>
    <source>
        <strain evidence="1 2">LMG 31108</strain>
    </source>
</reference>
<dbReference type="RefSeq" id="WP_150667183.1">
    <property type="nucleotide sequence ID" value="NZ_CABPSB010000001.1"/>
</dbReference>
<protein>
    <recommendedName>
        <fullName evidence="3">Type III secretion protein HrpB2</fullName>
    </recommendedName>
</protein>
<sequence>MAIMSVKPVPPVTALAAQSAVTAVGPGAGLGAVPGTMPAGAQGPAASMPPPASVDAEARFRQSMANASLERPSNVGGAHTSIAAQMVASQDDAVNRVSADVAHFQAEAGEMDTRELTANMVRLQFEMAETMARIELGVGFAQGGKGAVQNLMKNQ</sequence>
<dbReference type="AlphaFoldDB" id="A0A5E4RS19"/>
<dbReference type="Proteomes" id="UP000406256">
    <property type="component" value="Unassembled WGS sequence"/>
</dbReference>
<evidence type="ECO:0000313" key="1">
    <source>
        <dbReference type="EMBL" id="VVD66077.1"/>
    </source>
</evidence>